<feature type="non-terminal residue" evidence="1">
    <location>
        <position position="1"/>
    </location>
</feature>
<sequence>TDGQINNIFWGSFMEYEEKIAKIKNIIDLPISKFKPTELKGIVERYEKNHMKSKMAFERAKKIIPGGLEHNIAFNFPFPLTSKRVFDCYMETVDDVILTDFLM</sequence>
<gene>
    <name evidence="1" type="ORF">S03H2_71145</name>
</gene>
<reference evidence="1" key="1">
    <citation type="journal article" date="2014" name="Front. Microbiol.">
        <title>High frequency of phylogenetically diverse reductive dehalogenase-homologous genes in deep subseafloor sedimentary metagenomes.</title>
        <authorList>
            <person name="Kawai M."/>
            <person name="Futagami T."/>
            <person name="Toyoda A."/>
            <person name="Takaki Y."/>
            <person name="Nishi S."/>
            <person name="Hori S."/>
            <person name="Arai W."/>
            <person name="Tsubouchi T."/>
            <person name="Morono Y."/>
            <person name="Uchiyama I."/>
            <person name="Ito T."/>
            <person name="Fujiyama A."/>
            <person name="Inagaki F."/>
            <person name="Takami H."/>
        </authorList>
    </citation>
    <scope>NUCLEOTIDE SEQUENCE</scope>
    <source>
        <strain evidence="1">Expedition CK06-06</strain>
    </source>
</reference>
<dbReference type="EMBL" id="BARU01047501">
    <property type="protein sequence ID" value="GAH99809.1"/>
    <property type="molecule type" value="Genomic_DNA"/>
</dbReference>
<name>X1LBJ9_9ZZZZ</name>
<dbReference type="Gene3D" id="3.90.1150.10">
    <property type="entry name" value="Aspartate Aminotransferase, domain 1"/>
    <property type="match status" value="1"/>
</dbReference>
<protein>
    <submittedName>
        <fullName evidence="1">Uncharacterized protein</fullName>
    </submittedName>
</protein>
<comment type="caution">
    <text evidence="1">The sequence shown here is derived from an EMBL/GenBank/DDBJ whole genome shotgun (WGS) entry which is preliminary data.</text>
</comment>
<evidence type="ECO:0000313" key="1">
    <source>
        <dbReference type="EMBL" id="GAH99809.1"/>
    </source>
</evidence>
<feature type="non-terminal residue" evidence="1">
    <location>
        <position position="103"/>
    </location>
</feature>
<dbReference type="InterPro" id="IPR015422">
    <property type="entry name" value="PyrdxlP-dep_Trfase_small"/>
</dbReference>
<dbReference type="AlphaFoldDB" id="X1LBJ9"/>
<proteinExistence type="predicted"/>
<organism evidence="1">
    <name type="scientific">marine sediment metagenome</name>
    <dbReference type="NCBI Taxonomy" id="412755"/>
    <lineage>
        <taxon>unclassified sequences</taxon>
        <taxon>metagenomes</taxon>
        <taxon>ecological metagenomes</taxon>
    </lineage>
</organism>
<accession>X1LBJ9</accession>